<keyword evidence="3" id="KW-1185">Reference proteome</keyword>
<dbReference type="Proteomes" id="UP001295794">
    <property type="component" value="Unassembled WGS sequence"/>
</dbReference>
<organism evidence="2 3">
    <name type="scientific">Mycena citricolor</name>
    <dbReference type="NCBI Taxonomy" id="2018698"/>
    <lineage>
        <taxon>Eukaryota</taxon>
        <taxon>Fungi</taxon>
        <taxon>Dikarya</taxon>
        <taxon>Basidiomycota</taxon>
        <taxon>Agaricomycotina</taxon>
        <taxon>Agaricomycetes</taxon>
        <taxon>Agaricomycetidae</taxon>
        <taxon>Agaricales</taxon>
        <taxon>Marasmiineae</taxon>
        <taxon>Mycenaceae</taxon>
        <taxon>Mycena</taxon>
    </lineage>
</organism>
<feature type="transmembrane region" description="Helical" evidence="1">
    <location>
        <begin position="702"/>
        <end position="720"/>
    </location>
</feature>
<protein>
    <submittedName>
        <fullName evidence="2">Uncharacterized protein</fullName>
    </submittedName>
</protein>
<dbReference type="InterPro" id="IPR040632">
    <property type="entry name" value="Sulfotransfer_4"/>
</dbReference>
<dbReference type="AlphaFoldDB" id="A0AAD2JX51"/>
<name>A0AAD2JX51_9AGAR</name>
<evidence type="ECO:0000313" key="3">
    <source>
        <dbReference type="Proteomes" id="UP001295794"/>
    </source>
</evidence>
<dbReference type="InterPro" id="IPR027417">
    <property type="entry name" value="P-loop_NTPase"/>
</dbReference>
<keyword evidence="1" id="KW-0472">Membrane</keyword>
<reference evidence="2" key="1">
    <citation type="submission" date="2023-11" db="EMBL/GenBank/DDBJ databases">
        <authorList>
            <person name="De Vega J J."/>
            <person name="De Vega J J."/>
        </authorList>
    </citation>
    <scope>NUCLEOTIDE SEQUENCE</scope>
</reference>
<dbReference type="Pfam" id="PF17784">
    <property type="entry name" value="Sulfotransfer_4"/>
    <property type="match status" value="1"/>
</dbReference>
<comment type="caution">
    <text evidence="2">The sequence shown here is derived from an EMBL/GenBank/DDBJ whole genome shotgun (WGS) entry which is preliminary data.</text>
</comment>
<dbReference type="SUPFAM" id="SSF52540">
    <property type="entry name" value="P-loop containing nucleoside triphosphate hydrolases"/>
    <property type="match status" value="1"/>
</dbReference>
<dbReference type="PANTHER" id="PTHR36978:SF4">
    <property type="entry name" value="P-LOOP CONTAINING NUCLEOSIDE TRIPHOSPHATE HYDROLASE PROTEIN"/>
    <property type="match status" value="1"/>
</dbReference>
<dbReference type="EMBL" id="CAVNYO010000110">
    <property type="protein sequence ID" value="CAK5266755.1"/>
    <property type="molecule type" value="Genomic_DNA"/>
</dbReference>
<sequence length="723" mass="79925">MARVRTTRTGPRAFASTVTECQPPPPILPLELHFQIIDIFASDKDALKALSKTCRAWAGHCRSLLFSHTVLRPSTLPRFAHRTHSLGAHIRSITLLETRARPRGDLLLLALGSAGAGAQLPNLRSLTIAHMQFGAGEAGETQAAAAPYARVAHLALRFCEFGDTEAMCALLAHFTALDTLEVLQCRTRRTVVRSMASPPVRIPEWDLRFLAIDASRAEWLARGQARFGVAHLRITALGDDSSVLNTFLKDLGAGLHTLEVCPTYRNPRAPHPPAHRDVPLDIRPCAGLTQLIFSERATQDLPRSVLPSLRQANSPHLTAVELHISLTSMRHPALRDTPLSEVDARLRSFAQVRLVVHDDASEDRGCALYDEAVVALRQKLPALNAAGVLGFVHQREGGDVSRIEWPVDTPAIPSTARLTTPHGIARMAHRVRQSPYYVFDFRPTMTARAESLSWTPPRSEWRSRRGKTRTVPMKVLVLGYPRTGTSSMRQALQILGYDEVYHMESVLANPHDADLWVEAYHTKYVKGELVKREKWDEILGHCEAATDAPPMMYAEDLIAAYPEAKVILTLRDPAKWWKSFSSTIGRVPHNPAFALAMALDVSGLAHFKPLAQGMHLQLNGPDPTAEQAQARFVAHYDRVRALVPKDRLLEFDAKQGWQTLCPFLGVPIPDQGEYPYSNDSAVFNERATATARAALRRVAGEMVAPVLGLLAVGLAVYFRFASV</sequence>
<proteinExistence type="predicted"/>
<dbReference type="PANTHER" id="PTHR36978">
    <property type="entry name" value="P-LOOP CONTAINING NUCLEOTIDE TRIPHOSPHATE HYDROLASE"/>
    <property type="match status" value="1"/>
</dbReference>
<keyword evidence="1" id="KW-0812">Transmembrane</keyword>
<evidence type="ECO:0000313" key="2">
    <source>
        <dbReference type="EMBL" id="CAK5266755.1"/>
    </source>
</evidence>
<dbReference type="Gene3D" id="3.40.50.300">
    <property type="entry name" value="P-loop containing nucleotide triphosphate hydrolases"/>
    <property type="match status" value="1"/>
</dbReference>
<accession>A0AAD2JX51</accession>
<keyword evidence="1" id="KW-1133">Transmembrane helix</keyword>
<gene>
    <name evidence="2" type="ORF">MYCIT1_LOCUS8690</name>
</gene>
<evidence type="ECO:0000256" key="1">
    <source>
        <dbReference type="SAM" id="Phobius"/>
    </source>
</evidence>